<keyword evidence="6" id="KW-1133">Transmembrane helix</keyword>
<dbReference type="PANTHER" id="PTHR13460">
    <property type="match status" value="1"/>
</dbReference>
<dbReference type="GO" id="GO:0030246">
    <property type="term" value="F:carbohydrate binding"/>
    <property type="evidence" value="ECO:0007669"/>
    <property type="project" value="InterPro"/>
</dbReference>
<feature type="domain" description="Fibronectin type-III" evidence="13">
    <location>
        <begin position="2514"/>
        <end position="2609"/>
    </location>
</feature>
<dbReference type="OrthoDB" id="9802318at2"/>
<dbReference type="InterPro" id="IPR013783">
    <property type="entry name" value="Ig-like_fold"/>
</dbReference>
<dbReference type="NCBIfam" id="NF012200">
    <property type="entry name" value="choice_anch_D"/>
    <property type="match status" value="2"/>
</dbReference>
<dbReference type="Gene3D" id="2.60.120.430">
    <property type="entry name" value="Galactose-binding lectin"/>
    <property type="match status" value="6"/>
</dbReference>
<keyword evidence="8" id="KW-0325">Glycoprotein</keyword>
<dbReference type="SUPFAM" id="SSF50952">
    <property type="entry name" value="Soluble quinoprotein glucose dehydrogenase"/>
    <property type="match status" value="1"/>
</dbReference>
<comment type="similarity">
    <text evidence="2">Belongs to the malectin family.</text>
</comment>
<keyword evidence="9" id="KW-0119">Carbohydrate metabolism</keyword>
<dbReference type="InterPro" id="IPR003961">
    <property type="entry name" value="FN3_dom"/>
</dbReference>
<feature type="compositionally biased region" description="Acidic residues" evidence="12">
    <location>
        <begin position="222"/>
        <end position="234"/>
    </location>
</feature>
<dbReference type="SMART" id="SM00060">
    <property type="entry name" value="FN3"/>
    <property type="match status" value="4"/>
</dbReference>
<accession>A0A7J5UPR3</accession>
<comment type="subcellular location">
    <subcellularLocation>
        <location evidence="1">Endoplasmic reticulum membrane</location>
        <topology evidence="1">Single-pass type I membrane protein</topology>
    </subcellularLocation>
</comment>
<evidence type="ECO:0000256" key="11">
    <source>
        <dbReference type="ARBA" id="ARBA00023326"/>
    </source>
</evidence>
<sequence length="2771" mass="288259">VVVEYFENRWAAEAHVKYERVDGSPDTQAPAAPTAVVAQPAGPDVRLSWNASISTDTVGYHVYRGTTPGVGTEGQPYSGATALAGRTFTDTDVEPGHTYYYVVTAIDAAGNESLASEEASITVAAVAAPTALVAAAGADGIDLSWTASTTDVVGYRVYRGTVPGTVAEGTPLSGTTAVSGTSFTDSTAEVGVTYYYVVTAVDASGNESAPSDEAIGLLTAGPDDEAPEAPEELTAEGGDGVVDLTWPASTSTDVVGYRVYRSLEPNVATTGQLISGEALVAGLAYRDTTVTNGTTYFYVIRAVDGAGNESVPSTEAHAVPRVPNDLDVKIDFATAAAVPVDGYLLDYGQAFGPRTGAHQGTGLTYGWTTEDGNPVSLVGNGRVRERPGIDPRLDSIIHMQYGDVVGTNGVDTEGTWELAVPDGLYEVTVAVGDEGGGTNGYDSQHVVNVEAAVGIEAFQGSAQNEYHVATVTVGVWDGRLTINPVGGKNTKLGYLEVSGVAMAPHVDTVLPANREVGHGVTAGVSSTIRIPYAGVGVDPTTLQGNVHLYELPGGAEVPVTVGTSGGNDVISLSPDAPLKANTTYRFVVTDKVKDNFGAAFVPFSSVFTTGAGDVIGGDEFTPLTGIKFEKVEQPVGANKFWASFAFGPDGKLYGTTIGQGLYRMTVADDGTLSNIENLGYQGRAMIGLVFDRDATADDLRLWVTSTSANIGGETQEWISGISLLTGANLGTERKVFEGLPRSLSDHLTNSIAYGPDGRLYFLQGSNQAAGDLDNSWGQRGEKLLTAATLVFDQDHPQVQAAISGGASINVKTADGGTYDPFAAGAPLQIYATGIRNAYDLVWHSNGRLYVPTNGTAGGANSPGVTANADGTFTRTAAAGIPGYSTVNGKDYTNACLNRRIDGKPYTGGTVPPIANHPTQRDHLYMVEEHGFYGHPNPERCEWVLHEGNDPANPPVAAGQGGTKYPSGVKADPNYRGIAYDLEFNKSPNGALEYQSETFGGQLKGRLLVTRFSNNNDLLFLQPDTVSGEILGSQSSVGLTGVPNSTMTGVDGFNDPLEVVEDPRTGNLYVNQYNRGGSDQKLFLLRVPEDQRAPALETSQRELVFSAVKSTTSGPKTITVTNASPNAITLAATVSGANAGEFTVAGGNGVQLAPGASTTLQVRFAPGSTVGQRAAVLELAGGDRVVRVGLYGLTMNGIEGGNEPPLQDVLGTLGYAVNVGWTTLAGGMTPTARGDEVLEPLFVKAGSGNVTMTPLAQYAPRENLPFGWYTGDGAQADRHTIGQIDISGYQSLLPPISAGGTTSFDPGAAEFGFFYFSNTFARIGYTEDRLNTPASDAHRARIYPAKDRTGAPLRNSYVVAFEDASNGDYQDYVFLVTGVRPASQGGGEPVTDAIRVNFSNEAAALPTGYLRDFGQPFGARTRTDQGTGLSYGWKNEANDNPIDLSVGGTSGPGNGRDRNTSQPDQRLDTLMHMQSADITKNGNTFNGVSAYAYWEIAVPNGTYDVTVAAGDSQSNSDPEHHALNVEGDQVIAPFTPVGANGSSTRHLTATARVVVEDGAVTVDAEGGTNTKINYIDIVPVDVDGDDPTDGAQVKVNFQTATAPTPDGWTADTGQPYDDARGFGWLDVATGQPVDRSGATRYRTGPTAGITFPSDPLLQTFSIMQNSAVTTLTNGTWEYAVPNGTYKVAVSVGDAGFLDSTHGVSAEGQPVVANFVPTGTTPFQTGVRSVEVTDGKLTLAASGTNTKINWVAITGAGLEEPPPPVQQVKVAFGPSAAPTPEGWAKEIGLAFTSARGYGWVNADTGQPVDRTIATRYRSTPTAGISYPSDDLLKSFAFLDNASQPSYTNGTWEYEVKDGTYTVELSVGDAGFLDSEHGVAVEGTELVSTFAPTGTQPFTTGKADVEVTDGRLTVTNAGRNTKINWITITGQGLEEPEEPPAGQQVQVAFAPATAPTTTGWTTETGQAFTAARGYGWVDADTGQPADRTAATRYRATPTAGIAYPADNLLKSFAFLDNATQPTYTNGVWEYALANGTYTVEVSVGDAGYVDSVHGVAAEGVALVSAFEPTGTDPFKTGTAQVQVSDGRLSLSNTGTNTKVNWVRVTGQALLEPTVTVSVNGTTVGQTYTGGPAQVTLAATAAGSATIDTLTYRVNGGAATAYTGPIALSATGSYVLEVTATDSAGRTTVREVSLEVLDVGGTLALRNELVTRQGGAPIPGMADDWVTLHRINSGVGAHKVIDTGTVTVTNTGTKDLRVADVALTGPAANDFTLQAQQAPFTLAPGESAPVTIKFVASSGGKGIRQAQVALTSSDPASPVTTIQVRGAYMTQPEGGNEISLNQVAALFGWTTDIGTLRNGDEMRTSPLNGDEVRSLQWKRADAAKPVTVRQIAAFHGCCGQTETVNISGTTATHNAAYGQSILPLNNALSGPTQLTANPTGTFGIVVSGQSTNNANYMAVKTWPVIGRDGKPVAGAWIVGHDYISSPNQCGIGATNCDFQDNVYLVTNVLPVTPHDQTAPLAPGGLAAEVVDDDVVLTWSASTETDVAGYHVERALSAGGPWTRLTGGTPVSGTTFTDTKVPAASTGFYRVLAVDYSGTVSATATPVEVALPEVDEAPVRINAGGAAVTTSGGVQWQADTYFSGGKSYTNPGVAAIAGTQDDALYLSERSATSSLGSFGYDIPVAGGSYVVRLHFAEIYHGATGGGAGGTGKRVFSVNLEGGGVEVQNLDLNAVVPPMTAYVRDVPITVTDGNLDLDFTASVDQPKISAIEVIPAG</sequence>
<dbReference type="InterPro" id="IPR011041">
    <property type="entry name" value="Quinoprot_gluc/sorb_DH_b-prop"/>
</dbReference>
<dbReference type="InterPro" id="IPR032812">
    <property type="entry name" value="SbsA_Ig"/>
</dbReference>
<dbReference type="InterPro" id="IPR011042">
    <property type="entry name" value="6-blade_b-propeller_TolB-like"/>
</dbReference>
<dbReference type="InterPro" id="IPR036116">
    <property type="entry name" value="FN3_sf"/>
</dbReference>
<dbReference type="InterPro" id="IPR021720">
    <property type="entry name" value="Malectin_dom"/>
</dbReference>
<dbReference type="GO" id="GO:0016798">
    <property type="term" value="F:hydrolase activity, acting on glycosyl bonds"/>
    <property type="evidence" value="ECO:0007669"/>
    <property type="project" value="UniProtKB-KW"/>
</dbReference>
<dbReference type="Gene3D" id="2.120.10.30">
    <property type="entry name" value="TolB, C-terminal domain"/>
    <property type="match status" value="1"/>
</dbReference>
<dbReference type="Proteomes" id="UP000451860">
    <property type="component" value="Unassembled WGS sequence"/>
</dbReference>
<dbReference type="Pfam" id="PF13205">
    <property type="entry name" value="Big_5"/>
    <property type="match status" value="1"/>
</dbReference>
<evidence type="ECO:0000256" key="8">
    <source>
        <dbReference type="ARBA" id="ARBA00023180"/>
    </source>
</evidence>
<gene>
    <name evidence="14" type="ORF">GB883_09310</name>
</gene>
<reference evidence="14 15" key="1">
    <citation type="submission" date="2019-10" db="EMBL/GenBank/DDBJ databases">
        <title>Georgenia wutianyii sp. nov. and Georgenia yuyongxinii sp. nov. isolated from plateau pika (Ochotona curzoniae) in the Qinghai-Tibet plateau of China.</title>
        <authorList>
            <person name="Tian Z."/>
        </authorList>
    </citation>
    <scope>NUCLEOTIDE SEQUENCE [LARGE SCALE GENOMIC DNA]</scope>
    <source>
        <strain evidence="14 15">DSM 21501</strain>
    </source>
</reference>
<evidence type="ECO:0000256" key="12">
    <source>
        <dbReference type="SAM" id="MobiDB-lite"/>
    </source>
</evidence>
<protein>
    <submittedName>
        <fullName evidence="14">Choice-of-anchor D domain-containing protein</fullName>
    </submittedName>
</protein>
<evidence type="ECO:0000256" key="2">
    <source>
        <dbReference type="ARBA" id="ARBA00009141"/>
    </source>
</evidence>
<dbReference type="InterPro" id="IPR039155">
    <property type="entry name" value="MLEC"/>
</dbReference>
<dbReference type="Gene3D" id="2.60.40.10">
    <property type="entry name" value="Immunoglobulins"/>
    <property type="match status" value="6"/>
</dbReference>
<feature type="domain" description="Fibronectin type-III" evidence="13">
    <location>
        <begin position="128"/>
        <end position="223"/>
    </location>
</feature>
<keyword evidence="15" id="KW-1185">Reference proteome</keyword>
<evidence type="ECO:0000259" key="13">
    <source>
        <dbReference type="PROSITE" id="PS50853"/>
    </source>
</evidence>
<evidence type="ECO:0000256" key="3">
    <source>
        <dbReference type="ARBA" id="ARBA00022692"/>
    </source>
</evidence>
<dbReference type="SUPFAM" id="SSF49265">
    <property type="entry name" value="Fibronectin type III"/>
    <property type="match status" value="3"/>
</dbReference>
<name>A0A7J5UPR3_9MICO</name>
<evidence type="ECO:0000256" key="9">
    <source>
        <dbReference type="ARBA" id="ARBA00023277"/>
    </source>
</evidence>
<dbReference type="Pfam" id="PF11721">
    <property type="entry name" value="Malectin"/>
    <property type="match status" value="1"/>
</dbReference>
<proteinExistence type="inferred from homology"/>
<keyword evidence="10" id="KW-0326">Glycosidase</keyword>
<dbReference type="EMBL" id="WHJE01000034">
    <property type="protein sequence ID" value="KAE8764406.1"/>
    <property type="molecule type" value="Genomic_DNA"/>
</dbReference>
<dbReference type="SUPFAM" id="SSF49785">
    <property type="entry name" value="Galactose-binding domain-like"/>
    <property type="match status" value="6"/>
</dbReference>
<feature type="domain" description="Fibronectin type-III" evidence="13">
    <location>
        <begin position="29"/>
        <end position="126"/>
    </location>
</feature>
<evidence type="ECO:0000256" key="4">
    <source>
        <dbReference type="ARBA" id="ARBA00022729"/>
    </source>
</evidence>
<keyword evidence="5" id="KW-0256">Endoplasmic reticulum</keyword>
<dbReference type="PROSITE" id="PS50853">
    <property type="entry name" value="FN3"/>
    <property type="match status" value="4"/>
</dbReference>
<evidence type="ECO:0000256" key="6">
    <source>
        <dbReference type="ARBA" id="ARBA00022989"/>
    </source>
</evidence>
<keyword evidence="3" id="KW-0812">Transmembrane</keyword>
<feature type="domain" description="Fibronectin type-III" evidence="13">
    <location>
        <begin position="226"/>
        <end position="325"/>
    </location>
</feature>
<dbReference type="GO" id="GO:0000272">
    <property type="term" value="P:polysaccharide catabolic process"/>
    <property type="evidence" value="ECO:0007669"/>
    <property type="project" value="UniProtKB-KW"/>
</dbReference>
<keyword evidence="4" id="KW-0732">Signal</keyword>
<evidence type="ECO:0000256" key="7">
    <source>
        <dbReference type="ARBA" id="ARBA00023136"/>
    </source>
</evidence>
<evidence type="ECO:0000313" key="15">
    <source>
        <dbReference type="Proteomes" id="UP000451860"/>
    </source>
</evidence>
<feature type="region of interest" description="Disordered" evidence="12">
    <location>
        <begin position="1428"/>
        <end position="1462"/>
    </location>
</feature>
<keyword evidence="11" id="KW-0624">Polysaccharide degradation</keyword>
<feature type="non-terminal residue" evidence="14">
    <location>
        <position position="1"/>
    </location>
</feature>
<dbReference type="InterPro" id="IPR008979">
    <property type="entry name" value="Galactose-bd-like_sf"/>
</dbReference>
<comment type="caution">
    <text evidence="14">The sequence shown here is derived from an EMBL/GenBank/DDBJ whole genome shotgun (WGS) entry which is preliminary data.</text>
</comment>
<dbReference type="GO" id="GO:0016020">
    <property type="term" value="C:membrane"/>
    <property type="evidence" value="ECO:0007669"/>
    <property type="project" value="TreeGrafter"/>
</dbReference>
<evidence type="ECO:0000256" key="1">
    <source>
        <dbReference type="ARBA" id="ARBA00004115"/>
    </source>
</evidence>
<keyword evidence="10" id="KW-0378">Hydrolase</keyword>
<evidence type="ECO:0000256" key="5">
    <source>
        <dbReference type="ARBA" id="ARBA00022824"/>
    </source>
</evidence>
<evidence type="ECO:0000256" key="10">
    <source>
        <dbReference type="ARBA" id="ARBA00023295"/>
    </source>
</evidence>
<keyword evidence="7" id="KW-0472">Membrane</keyword>
<feature type="region of interest" description="Disordered" evidence="12">
    <location>
        <begin position="220"/>
        <end position="244"/>
    </location>
</feature>
<dbReference type="CDD" id="cd00063">
    <property type="entry name" value="FN3"/>
    <property type="match status" value="1"/>
</dbReference>
<evidence type="ECO:0000313" key="14">
    <source>
        <dbReference type="EMBL" id="KAE8764406.1"/>
    </source>
</evidence>
<organism evidence="14 15">
    <name type="scientific">Georgenia thermotolerans</name>
    <dbReference type="NCBI Taxonomy" id="527326"/>
    <lineage>
        <taxon>Bacteria</taxon>
        <taxon>Bacillati</taxon>
        <taxon>Actinomycetota</taxon>
        <taxon>Actinomycetes</taxon>
        <taxon>Micrococcales</taxon>
        <taxon>Bogoriellaceae</taxon>
        <taxon>Georgenia</taxon>
    </lineage>
</organism>
<dbReference type="PANTHER" id="PTHR13460:SF0">
    <property type="entry name" value="MALECTIN"/>
    <property type="match status" value="1"/>
</dbReference>